<keyword evidence="6 8" id="KW-0067">ATP-binding</keyword>
<dbReference type="SUPFAM" id="SSF55021">
    <property type="entry name" value="ACT-like"/>
    <property type="match status" value="2"/>
</dbReference>
<dbReference type="InterPro" id="IPR001341">
    <property type="entry name" value="Asp_kinase"/>
</dbReference>
<comment type="pathway">
    <text evidence="1 10">Amino-acid biosynthesis; L-lysine biosynthesis via DAP pathway; (S)-tetrahydrodipicolinate from L-aspartate: step 1/4.</text>
</comment>
<dbReference type="Gene3D" id="3.40.1160.10">
    <property type="entry name" value="Acetylglutamate kinase-like"/>
    <property type="match status" value="1"/>
</dbReference>
<gene>
    <name evidence="12" type="ORF">HRQ91_05785</name>
</gene>
<keyword evidence="13" id="KW-1185">Reference proteome</keyword>
<sequence length="444" mass="48533">MIVMKFGGSSVANAERIRHVAEIIKAYKGKRPVVVLSAMGDTTDHLLEAAETAVKGTVDIRKVMELHEKTQKELGILPSPIVDLQAELQQLLTGICMLKELTKRTRDYLVSFGERMSVRIMAAYLQKEGLPAQFYDAWDIGFISDSNYMAAELDESVWRLIPSHLDDYKNGKNDAIPIVTGFIAKDKEGHITTLGRGGSDLSATMLGSAMCAEEIQTWKDVDGILTADPRICPDARPVPEVTYEEAQELAVFGSQILHPRSMVPCLRTGTPVRVKNSYNIESPGSIIVAKHTQKTNPVCAITSIKNITLIDIVSTRMIGAAGFLAHIFNQFLKWNISIDVIATSEVSVSLTINTQTNLDGLVADLKKVADVNVKKGKAIIAIICDVASTSEILAQGFTALARNNINVQMISQGASKVNISFICNEDQSSDVVKILHKAFFGETR</sequence>
<dbReference type="KEGG" id="tpav:HRQ91_05785"/>
<dbReference type="InterPro" id="IPR036393">
    <property type="entry name" value="AceGlu_kinase-like_sf"/>
</dbReference>
<comment type="catalytic activity">
    <reaction evidence="7 9">
        <text>L-aspartate + ATP = 4-phospho-L-aspartate + ADP</text>
        <dbReference type="Rhea" id="RHEA:23776"/>
        <dbReference type="ChEBI" id="CHEBI:29991"/>
        <dbReference type="ChEBI" id="CHEBI:30616"/>
        <dbReference type="ChEBI" id="CHEBI:57535"/>
        <dbReference type="ChEBI" id="CHEBI:456216"/>
        <dbReference type="EC" id="2.7.2.4"/>
    </reaction>
</comment>
<dbReference type="GO" id="GO:0005829">
    <property type="term" value="C:cytosol"/>
    <property type="evidence" value="ECO:0007669"/>
    <property type="project" value="TreeGrafter"/>
</dbReference>
<dbReference type="GO" id="GO:0009089">
    <property type="term" value="P:lysine biosynthetic process via diaminopimelate"/>
    <property type="evidence" value="ECO:0007669"/>
    <property type="project" value="InterPro"/>
</dbReference>
<feature type="domain" description="ACT" evidence="11">
    <location>
        <begin position="381"/>
        <end position="444"/>
    </location>
</feature>
<dbReference type="InterPro" id="IPR054352">
    <property type="entry name" value="ACT_Aspartokinase"/>
</dbReference>
<dbReference type="InterPro" id="IPR018042">
    <property type="entry name" value="Aspartate_kinase_CS"/>
</dbReference>
<dbReference type="InterPro" id="IPR001048">
    <property type="entry name" value="Asp/Glu/Uridylate_kinase"/>
</dbReference>
<dbReference type="RefSeq" id="WP_210120671.1">
    <property type="nucleotide sequence ID" value="NZ_CP054142.1"/>
</dbReference>
<dbReference type="Pfam" id="PF00696">
    <property type="entry name" value="AA_kinase"/>
    <property type="match status" value="1"/>
</dbReference>
<evidence type="ECO:0000256" key="9">
    <source>
        <dbReference type="RuleBase" id="RU003448"/>
    </source>
</evidence>
<dbReference type="InterPro" id="IPR042199">
    <property type="entry name" value="AsparK_Bifunc_asparK/hSer_DH"/>
</dbReference>
<dbReference type="Gene3D" id="1.20.120.1320">
    <property type="entry name" value="Aspartokinase, catalytic domain"/>
    <property type="match status" value="1"/>
</dbReference>
<dbReference type="GO" id="GO:0005524">
    <property type="term" value="F:ATP binding"/>
    <property type="evidence" value="ECO:0007669"/>
    <property type="project" value="UniProtKB-KW"/>
</dbReference>
<evidence type="ECO:0000256" key="3">
    <source>
        <dbReference type="ARBA" id="ARBA00022679"/>
    </source>
</evidence>
<evidence type="ECO:0000256" key="5">
    <source>
        <dbReference type="ARBA" id="ARBA00022777"/>
    </source>
</evidence>
<evidence type="ECO:0000256" key="10">
    <source>
        <dbReference type="RuleBase" id="RU004249"/>
    </source>
</evidence>
<dbReference type="InterPro" id="IPR002912">
    <property type="entry name" value="ACT_dom"/>
</dbReference>
<dbReference type="GO" id="GO:0009090">
    <property type="term" value="P:homoserine biosynthetic process"/>
    <property type="evidence" value="ECO:0007669"/>
    <property type="project" value="TreeGrafter"/>
</dbReference>
<dbReference type="Pfam" id="PF22468">
    <property type="entry name" value="ACT_9"/>
    <property type="match status" value="1"/>
</dbReference>
<evidence type="ECO:0000313" key="13">
    <source>
        <dbReference type="Proteomes" id="UP000671908"/>
    </source>
</evidence>
<dbReference type="AlphaFoldDB" id="A0A975F441"/>
<keyword evidence="10" id="KW-0028">Amino-acid biosynthesis</keyword>
<keyword evidence="4 8" id="KW-0547">Nucleotide-binding</keyword>
<evidence type="ECO:0000256" key="2">
    <source>
        <dbReference type="ARBA" id="ARBA00010122"/>
    </source>
</evidence>
<dbReference type="NCBIfam" id="TIGR00657">
    <property type="entry name" value="asp_kinases"/>
    <property type="match status" value="1"/>
</dbReference>
<evidence type="ECO:0000256" key="7">
    <source>
        <dbReference type="ARBA" id="ARBA00047872"/>
    </source>
</evidence>
<dbReference type="EC" id="2.7.2.4" evidence="9"/>
<dbReference type="InterPro" id="IPR005260">
    <property type="entry name" value="Asp_kin_monofn"/>
</dbReference>
<comment type="pathway">
    <text evidence="10">Amino-acid biosynthesis; L-threonine biosynthesis; L-threonine from L-aspartate: step 1/5.</text>
</comment>
<dbReference type="SUPFAM" id="SSF53633">
    <property type="entry name" value="Carbamate kinase-like"/>
    <property type="match status" value="1"/>
</dbReference>
<name>A0A975F441_9SPIR</name>
<dbReference type="FunFam" id="1.20.120.1320:FF:000001">
    <property type="entry name" value="Aspartokinase"/>
    <property type="match status" value="1"/>
</dbReference>
<evidence type="ECO:0000256" key="4">
    <source>
        <dbReference type="ARBA" id="ARBA00022741"/>
    </source>
</evidence>
<comment type="pathway">
    <text evidence="10">Amino-acid biosynthesis; L-methionine biosynthesis via de novo pathway; L-homoserine from L-aspartate: step 1/3.</text>
</comment>
<protein>
    <recommendedName>
        <fullName evidence="9">Aspartokinase</fullName>
        <ecNumber evidence="9">2.7.2.4</ecNumber>
    </recommendedName>
</protein>
<evidence type="ECO:0000256" key="8">
    <source>
        <dbReference type="PIRSR" id="PIRSR000726-1"/>
    </source>
</evidence>
<dbReference type="Gene3D" id="3.30.70.260">
    <property type="match status" value="2"/>
</dbReference>
<evidence type="ECO:0000256" key="6">
    <source>
        <dbReference type="ARBA" id="ARBA00022840"/>
    </source>
</evidence>
<keyword evidence="5 9" id="KW-0418">Kinase</keyword>
<evidence type="ECO:0000256" key="1">
    <source>
        <dbReference type="ARBA" id="ARBA00004766"/>
    </source>
</evidence>
<keyword evidence="3 9" id="KW-0808">Transferase</keyword>
<reference evidence="12 13" key="1">
    <citation type="journal article" date="2021" name="Microbiol. Resour. Announc.">
        <title>Complete Genome Sequences of Three Human Oral Treponema parvum Isolates.</title>
        <authorList>
            <person name="Zeng H."/>
            <person name="Watt R.M."/>
        </authorList>
    </citation>
    <scope>NUCLEOTIDE SEQUENCE [LARGE SCALE GENOMIC DNA]</scope>
    <source>
        <strain evidence="12 13">ATCC 700770</strain>
    </source>
</reference>
<evidence type="ECO:0000313" key="12">
    <source>
        <dbReference type="EMBL" id="QTQ14003.1"/>
    </source>
</evidence>
<dbReference type="PANTHER" id="PTHR21499">
    <property type="entry name" value="ASPARTATE KINASE"/>
    <property type="match status" value="1"/>
</dbReference>
<dbReference type="InterPro" id="IPR045865">
    <property type="entry name" value="ACT-like_dom_sf"/>
</dbReference>
<dbReference type="PROSITE" id="PS00324">
    <property type="entry name" value="ASPARTOKINASE"/>
    <property type="match status" value="1"/>
</dbReference>
<evidence type="ECO:0000259" key="11">
    <source>
        <dbReference type="PROSITE" id="PS51671"/>
    </source>
</evidence>
<comment type="similarity">
    <text evidence="2 9">Belongs to the aspartokinase family.</text>
</comment>
<dbReference type="GO" id="GO:0004072">
    <property type="term" value="F:aspartate kinase activity"/>
    <property type="evidence" value="ECO:0007669"/>
    <property type="project" value="UniProtKB-EC"/>
</dbReference>
<dbReference type="EMBL" id="CP054142">
    <property type="protein sequence ID" value="QTQ14003.1"/>
    <property type="molecule type" value="Genomic_DNA"/>
</dbReference>
<feature type="binding site" evidence="8">
    <location>
        <position position="43"/>
    </location>
    <ligand>
        <name>substrate</name>
    </ligand>
</feature>
<accession>A0A975F441</accession>
<feature type="binding site" evidence="8">
    <location>
        <position position="114"/>
    </location>
    <ligand>
        <name>substrate</name>
    </ligand>
</feature>
<proteinExistence type="inferred from homology"/>
<dbReference type="PIRSF" id="PIRSF000726">
    <property type="entry name" value="Asp_kin"/>
    <property type="match status" value="1"/>
</dbReference>
<organism evidence="12 13">
    <name type="scientific">Treponema parvum</name>
    <dbReference type="NCBI Taxonomy" id="138851"/>
    <lineage>
        <taxon>Bacteria</taxon>
        <taxon>Pseudomonadati</taxon>
        <taxon>Spirochaetota</taxon>
        <taxon>Spirochaetia</taxon>
        <taxon>Spirochaetales</taxon>
        <taxon>Treponemataceae</taxon>
        <taxon>Treponema</taxon>
    </lineage>
</organism>
<feature type="binding site" evidence="8">
    <location>
        <position position="230"/>
    </location>
    <ligand>
        <name>ATP</name>
        <dbReference type="ChEBI" id="CHEBI:30616"/>
    </ligand>
</feature>
<dbReference type="PROSITE" id="PS51671">
    <property type="entry name" value="ACT"/>
    <property type="match status" value="1"/>
</dbReference>
<dbReference type="PANTHER" id="PTHR21499:SF59">
    <property type="entry name" value="ASPARTOKINASE"/>
    <property type="match status" value="1"/>
</dbReference>
<feature type="binding site" evidence="8">
    <location>
        <begin position="5"/>
        <end position="8"/>
    </location>
    <ligand>
        <name>ATP</name>
        <dbReference type="ChEBI" id="CHEBI:30616"/>
    </ligand>
</feature>
<dbReference type="Proteomes" id="UP000671908">
    <property type="component" value="Chromosome"/>
</dbReference>